<keyword evidence="1" id="KW-0472">Membrane</keyword>
<proteinExistence type="predicted"/>
<evidence type="ECO:0000313" key="3">
    <source>
        <dbReference type="Proteomes" id="UP001139646"/>
    </source>
</evidence>
<keyword evidence="1" id="KW-0812">Transmembrane</keyword>
<reference evidence="2" key="1">
    <citation type="submission" date="2022-01" db="EMBL/GenBank/DDBJ databases">
        <title>Colwellia maritima, isolated from seawater.</title>
        <authorList>
            <person name="Kristyanto S."/>
            <person name="Jung J."/>
            <person name="Jeon C.O."/>
        </authorList>
    </citation>
    <scope>NUCLEOTIDE SEQUENCE</scope>
    <source>
        <strain evidence="2">MSW7</strain>
    </source>
</reference>
<name>A0ABS9X1J5_9GAMM</name>
<evidence type="ECO:0000256" key="1">
    <source>
        <dbReference type="SAM" id="Phobius"/>
    </source>
</evidence>
<keyword evidence="1" id="KW-1133">Transmembrane helix</keyword>
<protein>
    <submittedName>
        <fullName evidence="2">Uncharacterized protein</fullName>
    </submittedName>
</protein>
<evidence type="ECO:0000313" key="2">
    <source>
        <dbReference type="EMBL" id="MCI2283662.1"/>
    </source>
</evidence>
<dbReference type="RefSeq" id="WP_242285769.1">
    <property type="nucleotide sequence ID" value="NZ_JAKKSL010000002.1"/>
</dbReference>
<comment type="caution">
    <text evidence="2">The sequence shown here is derived from an EMBL/GenBank/DDBJ whole genome shotgun (WGS) entry which is preliminary data.</text>
</comment>
<organism evidence="2 3">
    <name type="scientific">Colwellia maritima</name>
    <dbReference type="NCBI Taxonomy" id="2912588"/>
    <lineage>
        <taxon>Bacteria</taxon>
        <taxon>Pseudomonadati</taxon>
        <taxon>Pseudomonadota</taxon>
        <taxon>Gammaproteobacteria</taxon>
        <taxon>Alteromonadales</taxon>
        <taxon>Colwelliaceae</taxon>
        <taxon>Colwellia</taxon>
    </lineage>
</organism>
<accession>A0ABS9X1J5</accession>
<keyword evidence="3" id="KW-1185">Reference proteome</keyword>
<gene>
    <name evidence="2" type="ORF">L3081_10020</name>
</gene>
<dbReference type="Proteomes" id="UP001139646">
    <property type="component" value="Unassembled WGS sequence"/>
</dbReference>
<sequence>MVWVLSNSVVSLNFASPTTFSFLGNKEEQVLVWVLSNSVASLNFASPTAFYFKN</sequence>
<dbReference type="EMBL" id="JAKKSL010000002">
    <property type="protein sequence ID" value="MCI2283662.1"/>
    <property type="molecule type" value="Genomic_DNA"/>
</dbReference>
<feature type="transmembrane region" description="Helical" evidence="1">
    <location>
        <begin position="30"/>
        <end position="52"/>
    </location>
</feature>